<dbReference type="Proteomes" id="UP000224607">
    <property type="component" value="Unassembled WGS sequence"/>
</dbReference>
<dbReference type="RefSeq" id="WP_092510853.1">
    <property type="nucleotide sequence ID" value="NZ_CAWNQB010000078.1"/>
</dbReference>
<keyword evidence="4" id="KW-1185">Reference proteome</keyword>
<reference evidence="3" key="2">
    <citation type="submission" date="2016-10" db="EMBL/GenBank/DDBJ databases">
        <authorList>
            <person name="Varghese N."/>
            <person name="Submissions S."/>
        </authorList>
    </citation>
    <scope>NUCLEOTIDE SEQUENCE [LARGE SCALE GENOMIC DNA]</scope>
    <source>
        <strain evidence="3">DSM 17908</strain>
    </source>
</reference>
<evidence type="ECO:0000313" key="1">
    <source>
        <dbReference type="EMBL" id="PHM39903.1"/>
    </source>
</evidence>
<gene>
    <name evidence="2" type="ORF">SAMN05421680_109141</name>
    <name evidence="1" type="ORF">Xmau_02506</name>
</gene>
<dbReference type="OrthoDB" id="9996315at2"/>
<protein>
    <submittedName>
        <fullName evidence="2">Uncharacterized protein</fullName>
    </submittedName>
</protein>
<dbReference type="EMBL" id="NITY01000008">
    <property type="protein sequence ID" value="PHM39903.1"/>
    <property type="molecule type" value="Genomic_DNA"/>
</dbReference>
<sequence>MPFLPPFRESFAVGDLIYGLHEYRLKYLNNNPKFIIAKTHYDNNRYPPVFIDQFLTLIDLEHILIIHLYMNNELEDNDCPNTDENKELINIYNENMRQYIYTKTEVRRI</sequence>
<evidence type="ECO:0000313" key="2">
    <source>
        <dbReference type="EMBL" id="SFJ45833.1"/>
    </source>
</evidence>
<dbReference type="STRING" id="351675.SAMN05421680_109141"/>
<evidence type="ECO:0000313" key="4">
    <source>
        <dbReference type="Proteomes" id="UP000224607"/>
    </source>
</evidence>
<organism evidence="2 3">
    <name type="scientific">Xenorhabdus mauleonii</name>
    <dbReference type="NCBI Taxonomy" id="351675"/>
    <lineage>
        <taxon>Bacteria</taxon>
        <taxon>Pseudomonadati</taxon>
        <taxon>Pseudomonadota</taxon>
        <taxon>Gammaproteobacteria</taxon>
        <taxon>Enterobacterales</taxon>
        <taxon>Morganellaceae</taxon>
        <taxon>Xenorhabdus</taxon>
    </lineage>
</organism>
<dbReference type="Proteomes" id="UP000198919">
    <property type="component" value="Unassembled WGS sequence"/>
</dbReference>
<name>A0A1I3RGX1_9GAMM</name>
<evidence type="ECO:0000313" key="3">
    <source>
        <dbReference type="Proteomes" id="UP000198919"/>
    </source>
</evidence>
<dbReference type="AlphaFoldDB" id="A0A1I3RGX1"/>
<reference evidence="1 4" key="3">
    <citation type="journal article" date="2017" name="Nat. Microbiol.">
        <title>Natural product diversity associated with the nematode symbionts Photorhabdus and Xenorhabdus.</title>
        <authorList>
            <person name="Tobias N.J."/>
            <person name="Wolff H."/>
            <person name="Djahanschiri B."/>
            <person name="Grundmann F."/>
            <person name="Kronenwerth M."/>
            <person name="Shi Y.M."/>
            <person name="Simonyi S."/>
            <person name="Grun P."/>
            <person name="Shapiro-Ilan D."/>
            <person name="Pidot S.J."/>
            <person name="Stinear T.P."/>
            <person name="Ebersberger I."/>
            <person name="Bode H.B."/>
        </authorList>
    </citation>
    <scope>NUCLEOTIDE SEQUENCE [LARGE SCALE GENOMIC DNA]</scope>
    <source>
        <strain evidence="1 4">DSM 17908</strain>
    </source>
</reference>
<accession>A0A1I3RGX1</accession>
<dbReference type="EMBL" id="FORG01000009">
    <property type="protein sequence ID" value="SFJ45833.1"/>
    <property type="molecule type" value="Genomic_DNA"/>
</dbReference>
<reference evidence="2" key="1">
    <citation type="submission" date="2016-10" db="EMBL/GenBank/DDBJ databases">
        <authorList>
            <person name="de Groot N.N."/>
        </authorList>
    </citation>
    <scope>NUCLEOTIDE SEQUENCE [LARGE SCALE GENOMIC DNA]</scope>
    <source>
        <strain evidence="2">DSM 17908</strain>
    </source>
</reference>
<proteinExistence type="predicted"/>